<gene>
    <name evidence="1" type="ORF">Q604_UNBC08465G0002</name>
</gene>
<evidence type="ECO:0000313" key="1">
    <source>
        <dbReference type="EMBL" id="ETJ37318.1"/>
    </source>
</evidence>
<name>W1Y450_9ZZZZ</name>
<dbReference type="SUPFAM" id="SSF143880">
    <property type="entry name" value="NE0471 N-terminal domain-like"/>
    <property type="match status" value="1"/>
</dbReference>
<comment type="caution">
    <text evidence="1">The sequence shown here is derived from an EMBL/GenBank/DDBJ whole genome shotgun (WGS) entry which is preliminary data.</text>
</comment>
<sequence length="81" mass="9471">MYLAVKDVKTVDDYKLILTFEDDSVRIFDMKPLLRKGVFKELKDEKLFKTVKVSFDSIEWANGIDVDPETLYEDGVPYCNE</sequence>
<dbReference type="InterPro" id="IPR036782">
    <property type="entry name" value="NE0471-like_N"/>
</dbReference>
<dbReference type="Gene3D" id="3.30.2020.10">
    <property type="entry name" value="NE0471-like N-terminal domain"/>
    <property type="match status" value="1"/>
</dbReference>
<dbReference type="EMBL" id="AZMM01008465">
    <property type="protein sequence ID" value="ETJ37318.1"/>
    <property type="molecule type" value="Genomic_DNA"/>
</dbReference>
<organism evidence="1">
    <name type="scientific">human gut metagenome</name>
    <dbReference type="NCBI Taxonomy" id="408170"/>
    <lineage>
        <taxon>unclassified sequences</taxon>
        <taxon>metagenomes</taxon>
        <taxon>organismal metagenomes</taxon>
    </lineage>
</organism>
<reference evidence="1" key="1">
    <citation type="submission" date="2013-12" db="EMBL/GenBank/DDBJ databases">
        <title>A Varibaculum cambriense genome reconstructed from a premature infant gut community with otherwise low bacterial novelty that shifts toward anaerobic metabolism during the third week of life.</title>
        <authorList>
            <person name="Brown C.T."/>
            <person name="Sharon I."/>
            <person name="Thomas B.C."/>
            <person name="Castelle C.J."/>
            <person name="Morowitz M.J."/>
            <person name="Banfield J.F."/>
        </authorList>
    </citation>
    <scope>NUCLEOTIDE SEQUENCE</scope>
</reference>
<protein>
    <submittedName>
        <fullName evidence="1">Uncharacterized protein</fullName>
    </submittedName>
</protein>
<dbReference type="InterPro" id="IPR018841">
    <property type="entry name" value="DUF2442"/>
</dbReference>
<dbReference type="Pfam" id="PF10387">
    <property type="entry name" value="DUF2442"/>
    <property type="match status" value="1"/>
</dbReference>
<dbReference type="AlphaFoldDB" id="W1Y450"/>
<proteinExistence type="predicted"/>
<accession>W1Y450</accession>